<reference evidence="11" key="1">
    <citation type="journal article" date="2020" name="mSystems">
        <title>Genome- and Community-Level Interaction Insights into Carbon Utilization and Element Cycling Functions of Hydrothermarchaeota in Hydrothermal Sediment.</title>
        <authorList>
            <person name="Zhou Z."/>
            <person name="Liu Y."/>
            <person name="Xu W."/>
            <person name="Pan J."/>
            <person name="Luo Z.H."/>
            <person name="Li M."/>
        </authorList>
    </citation>
    <scope>NUCLEOTIDE SEQUENCE [LARGE SCALE GENOMIC DNA]</scope>
    <source>
        <strain evidence="11">SpSt-456</strain>
    </source>
</reference>
<evidence type="ECO:0000313" key="11">
    <source>
        <dbReference type="EMBL" id="HFK96741.1"/>
    </source>
</evidence>
<dbReference type="GO" id="GO:0044781">
    <property type="term" value="P:bacterial-type flagellum organization"/>
    <property type="evidence" value="ECO:0007669"/>
    <property type="project" value="UniProtKB-KW"/>
</dbReference>
<evidence type="ECO:0000256" key="1">
    <source>
        <dbReference type="ARBA" id="ARBA00005322"/>
    </source>
</evidence>
<evidence type="ECO:0000256" key="2">
    <source>
        <dbReference type="ARBA" id="ARBA00017823"/>
    </source>
</evidence>
<comment type="function">
    <text evidence="7">Responsible for the coupling of flagellin expression to flagellar assembly by preventing expression of the flagellin genes when a component of the middle class of proteins is defective. It negatively regulates flagellar genes by inhibiting the activity of FliA by directly binding to FliA.</text>
</comment>
<keyword evidence="3" id="KW-0678">Repressor</keyword>
<gene>
    <name evidence="11" type="primary">flgM</name>
    <name evidence="11" type="ORF">ENS06_05375</name>
</gene>
<feature type="domain" description="Anti-sigma-28 factor FlgM C-terminal" evidence="10">
    <location>
        <begin position="45"/>
        <end position="98"/>
    </location>
</feature>
<evidence type="ECO:0000259" key="10">
    <source>
        <dbReference type="Pfam" id="PF04316"/>
    </source>
</evidence>
<dbReference type="Pfam" id="PF04316">
    <property type="entry name" value="FlgM"/>
    <property type="match status" value="1"/>
</dbReference>
<protein>
    <recommendedName>
        <fullName evidence="2">Negative regulator of flagellin synthesis</fullName>
    </recommendedName>
    <alternativeName>
        <fullName evidence="8">Anti-sigma-28 factor</fullName>
    </alternativeName>
</protein>
<evidence type="ECO:0000256" key="3">
    <source>
        <dbReference type="ARBA" id="ARBA00022491"/>
    </source>
</evidence>
<evidence type="ECO:0000256" key="8">
    <source>
        <dbReference type="ARBA" id="ARBA00030117"/>
    </source>
</evidence>
<dbReference type="InterPro" id="IPR031316">
    <property type="entry name" value="FlgM_C"/>
</dbReference>
<evidence type="ECO:0000256" key="4">
    <source>
        <dbReference type="ARBA" id="ARBA00022795"/>
    </source>
</evidence>
<keyword evidence="11" id="KW-0969">Cilium</keyword>
<sequence length="101" mass="11622">MKTMDIKKVGSYMANTPHVQENRPVRPEEPPAQVPKNLDAEGAEDRVQFSREALELARSRVMMDREEIRTEKVDALRQKIQDGTYTVDPQKIAARMLDEII</sequence>
<keyword evidence="11" id="KW-0966">Cell projection</keyword>
<keyword evidence="5" id="KW-0805">Transcription regulation</keyword>
<evidence type="ECO:0000256" key="6">
    <source>
        <dbReference type="ARBA" id="ARBA00023163"/>
    </source>
</evidence>
<proteinExistence type="inferred from homology"/>
<organism evidence="11">
    <name type="scientific">Desulfacinum infernum</name>
    <dbReference type="NCBI Taxonomy" id="35837"/>
    <lineage>
        <taxon>Bacteria</taxon>
        <taxon>Pseudomonadati</taxon>
        <taxon>Thermodesulfobacteriota</taxon>
        <taxon>Syntrophobacteria</taxon>
        <taxon>Syntrophobacterales</taxon>
        <taxon>Syntrophobacteraceae</taxon>
        <taxon>Desulfacinum</taxon>
    </lineage>
</organism>
<name>A0A832ED11_9BACT</name>
<comment type="caution">
    <text evidence="11">The sequence shown here is derived from an EMBL/GenBank/DDBJ whole genome shotgun (WGS) entry which is preliminary data.</text>
</comment>
<evidence type="ECO:0000256" key="5">
    <source>
        <dbReference type="ARBA" id="ARBA00023015"/>
    </source>
</evidence>
<accession>A0A832ED11</accession>
<keyword evidence="6" id="KW-0804">Transcription</keyword>
<dbReference type="InterPro" id="IPR035890">
    <property type="entry name" value="Anti-sigma-28_factor_FlgM_sf"/>
</dbReference>
<dbReference type="AlphaFoldDB" id="A0A832ED11"/>
<evidence type="ECO:0000256" key="9">
    <source>
        <dbReference type="SAM" id="MobiDB-lite"/>
    </source>
</evidence>
<dbReference type="NCBIfam" id="TIGR03824">
    <property type="entry name" value="FlgM_jcvi"/>
    <property type="match status" value="1"/>
</dbReference>
<feature type="compositionally biased region" description="Basic and acidic residues" evidence="9">
    <location>
        <begin position="20"/>
        <end position="29"/>
    </location>
</feature>
<evidence type="ECO:0000256" key="7">
    <source>
        <dbReference type="ARBA" id="ARBA00024739"/>
    </source>
</evidence>
<feature type="region of interest" description="Disordered" evidence="9">
    <location>
        <begin position="1"/>
        <end position="44"/>
    </location>
</feature>
<keyword evidence="11" id="KW-0282">Flagellum</keyword>
<comment type="similarity">
    <text evidence="1">Belongs to the FlgM family.</text>
</comment>
<dbReference type="SUPFAM" id="SSF101498">
    <property type="entry name" value="Anti-sigma factor FlgM"/>
    <property type="match status" value="1"/>
</dbReference>
<keyword evidence="4" id="KW-1005">Bacterial flagellum biogenesis</keyword>
<dbReference type="InterPro" id="IPR007412">
    <property type="entry name" value="FlgM"/>
</dbReference>
<dbReference type="EMBL" id="DSTK01000013">
    <property type="protein sequence ID" value="HFK96741.1"/>
    <property type="molecule type" value="Genomic_DNA"/>
</dbReference>
<dbReference type="GO" id="GO:0045892">
    <property type="term" value="P:negative regulation of DNA-templated transcription"/>
    <property type="evidence" value="ECO:0007669"/>
    <property type="project" value="InterPro"/>
</dbReference>